<reference evidence="4" key="3">
    <citation type="submission" date="2025-09" db="UniProtKB">
        <authorList>
            <consortium name="Ensembl"/>
        </authorList>
    </citation>
    <scope>IDENTIFICATION</scope>
    <source>
        <strain evidence="4">Thoroughbred</strain>
    </source>
</reference>
<dbReference type="AlphaFoldDB" id="A0A9L0R828"/>
<feature type="compositionally biased region" description="Basic residues" evidence="2">
    <location>
        <begin position="177"/>
        <end position="191"/>
    </location>
</feature>
<comment type="similarity">
    <text evidence="1">Belongs to the SERF family.</text>
</comment>
<dbReference type="GeneTree" id="ENSGT00910000144347"/>
<feature type="domain" description="Small EDRK-rich factor-like N-terminal" evidence="3">
    <location>
        <begin position="130"/>
        <end position="163"/>
    </location>
</feature>
<evidence type="ECO:0000313" key="4">
    <source>
        <dbReference type="Ensembl" id="ENSECAP00000059006.1"/>
    </source>
</evidence>
<dbReference type="InterPro" id="IPR040211">
    <property type="entry name" value="SERF1/2-like"/>
</dbReference>
<protein>
    <submittedName>
        <fullName evidence="4">Huntingtin interacting protein K</fullName>
    </submittedName>
</protein>
<dbReference type="Ensembl" id="ENSECAT00000081476.1">
    <property type="protein sequence ID" value="ENSECAP00000059006.1"/>
    <property type="gene ID" value="ENSECAG00000039232.3"/>
</dbReference>
<keyword evidence="5" id="KW-1185">Reference proteome</keyword>
<feature type="compositionally biased region" description="Basic and acidic residues" evidence="2">
    <location>
        <begin position="64"/>
        <end position="89"/>
    </location>
</feature>
<proteinExistence type="inferred from homology"/>
<dbReference type="PANTHER" id="PTHR13596:SF6">
    <property type="entry name" value="SMALL EDRK-RICH FACTOR-LIKE N-TERMINAL DOMAIN-CONTAINING PROTEIN"/>
    <property type="match status" value="1"/>
</dbReference>
<dbReference type="InterPro" id="IPR007513">
    <property type="entry name" value="SERF-like_N"/>
</dbReference>
<sequence>AREAPPHAARSACEPTPPHPPGFERGPRPHVFLRVQWEPAPGREGAGRKGRLRYAARKGRGLQRRTERGDATEAGRSRCRRHDPEAFLRERSLAPFTLGARKSALCPPPLLENPPSSQAEALPDLLRCGGNQRELARQKNMKKQSDSVKGKRRDDGLSAAARKQSAPSSLPPGTRRSCSRSRKRQTRRRRNPSSFVASCPTLLPFACVPGASPTTLAFSPVVLTGPSTDGIPFALSLQRVPFVLPSPQVASLPLGHSWG</sequence>
<reference evidence="4" key="2">
    <citation type="submission" date="2025-08" db="UniProtKB">
        <authorList>
            <consortium name="Ensembl"/>
        </authorList>
    </citation>
    <scope>IDENTIFICATION</scope>
    <source>
        <strain evidence="4">Thoroughbred</strain>
    </source>
</reference>
<feature type="compositionally biased region" description="Basic and acidic residues" evidence="2">
    <location>
        <begin position="143"/>
        <end position="156"/>
    </location>
</feature>
<gene>
    <name evidence="4" type="primary">HYPK</name>
</gene>
<dbReference type="Proteomes" id="UP000002281">
    <property type="component" value="Chromosome 1"/>
</dbReference>
<accession>A0A9L0R828</accession>
<evidence type="ECO:0000259" key="3">
    <source>
        <dbReference type="Pfam" id="PF04419"/>
    </source>
</evidence>
<dbReference type="Pfam" id="PF04419">
    <property type="entry name" value="SERF-like_N"/>
    <property type="match status" value="1"/>
</dbReference>
<dbReference type="PANTHER" id="PTHR13596">
    <property type="entry name" value="SMALL EDRK-RICH FACTOR 1"/>
    <property type="match status" value="1"/>
</dbReference>
<name>A0A9L0R828_HORSE</name>
<evidence type="ECO:0000256" key="1">
    <source>
        <dbReference type="ARBA" id="ARBA00007309"/>
    </source>
</evidence>
<feature type="region of interest" description="Disordered" evidence="2">
    <location>
        <begin position="1"/>
        <end position="89"/>
    </location>
</feature>
<feature type="compositionally biased region" description="Basic residues" evidence="2">
    <location>
        <begin position="48"/>
        <end position="63"/>
    </location>
</feature>
<evidence type="ECO:0000256" key="2">
    <source>
        <dbReference type="SAM" id="MobiDB-lite"/>
    </source>
</evidence>
<organism evidence="4 5">
    <name type="scientific">Equus caballus</name>
    <name type="common">Horse</name>
    <dbReference type="NCBI Taxonomy" id="9796"/>
    <lineage>
        <taxon>Eukaryota</taxon>
        <taxon>Metazoa</taxon>
        <taxon>Chordata</taxon>
        <taxon>Craniata</taxon>
        <taxon>Vertebrata</taxon>
        <taxon>Euteleostomi</taxon>
        <taxon>Mammalia</taxon>
        <taxon>Eutheria</taxon>
        <taxon>Laurasiatheria</taxon>
        <taxon>Perissodactyla</taxon>
        <taxon>Equidae</taxon>
        <taxon>Equus</taxon>
    </lineage>
</organism>
<feature type="region of interest" description="Disordered" evidence="2">
    <location>
        <begin position="134"/>
        <end position="193"/>
    </location>
</feature>
<evidence type="ECO:0000313" key="5">
    <source>
        <dbReference type="Proteomes" id="UP000002281"/>
    </source>
</evidence>
<reference evidence="4 5" key="1">
    <citation type="journal article" date="2009" name="Science">
        <title>Genome sequence, comparative analysis, and population genetics of the domestic horse.</title>
        <authorList>
            <consortium name="Broad Institute Genome Sequencing Platform"/>
            <consortium name="Broad Institute Whole Genome Assembly Team"/>
            <person name="Wade C.M."/>
            <person name="Giulotto E."/>
            <person name="Sigurdsson S."/>
            <person name="Zoli M."/>
            <person name="Gnerre S."/>
            <person name="Imsland F."/>
            <person name="Lear T.L."/>
            <person name="Adelson D.L."/>
            <person name="Bailey E."/>
            <person name="Bellone R.R."/>
            <person name="Bloecker H."/>
            <person name="Distl O."/>
            <person name="Edgar R.C."/>
            <person name="Garber M."/>
            <person name="Leeb T."/>
            <person name="Mauceli E."/>
            <person name="MacLeod J.N."/>
            <person name="Penedo M.C.T."/>
            <person name="Raison J.M."/>
            <person name="Sharpe T."/>
            <person name="Vogel J."/>
            <person name="Andersson L."/>
            <person name="Antczak D.F."/>
            <person name="Biagi T."/>
            <person name="Binns M.M."/>
            <person name="Chowdhary B.P."/>
            <person name="Coleman S.J."/>
            <person name="Della Valle G."/>
            <person name="Fryc S."/>
            <person name="Guerin G."/>
            <person name="Hasegawa T."/>
            <person name="Hill E.W."/>
            <person name="Jurka J."/>
            <person name="Kiialainen A."/>
            <person name="Lindgren G."/>
            <person name="Liu J."/>
            <person name="Magnani E."/>
            <person name="Mickelson J.R."/>
            <person name="Murray J."/>
            <person name="Nergadze S.G."/>
            <person name="Onofrio R."/>
            <person name="Pedroni S."/>
            <person name="Piras M.F."/>
            <person name="Raudsepp T."/>
            <person name="Rocchi M."/>
            <person name="Roeed K.H."/>
            <person name="Ryder O.A."/>
            <person name="Searle S."/>
            <person name="Skow L."/>
            <person name="Swinburne J.E."/>
            <person name="Syvaenen A.C."/>
            <person name="Tozaki T."/>
            <person name="Valberg S.J."/>
            <person name="Vaudin M."/>
            <person name="White J.R."/>
            <person name="Zody M.C."/>
            <person name="Lander E.S."/>
            <person name="Lindblad-Toh K."/>
        </authorList>
    </citation>
    <scope>NUCLEOTIDE SEQUENCE [LARGE SCALE GENOMIC DNA]</scope>
    <source>
        <strain evidence="4 5">Thoroughbred</strain>
    </source>
</reference>